<evidence type="ECO:0000313" key="5">
    <source>
        <dbReference type="Proteomes" id="UP000694888"/>
    </source>
</evidence>
<dbReference type="GeneID" id="106011209"/>
<dbReference type="Pfam" id="PF03022">
    <property type="entry name" value="MRJP"/>
    <property type="match status" value="1"/>
</dbReference>
<feature type="chain" id="PRO_5046843950" evidence="4">
    <location>
        <begin position="38"/>
        <end position="438"/>
    </location>
</feature>
<dbReference type="Proteomes" id="UP000694888">
    <property type="component" value="Unplaced"/>
</dbReference>
<accession>A0ABM0ZVM2</accession>
<dbReference type="Gene3D" id="2.120.10.30">
    <property type="entry name" value="TolB, C-terminal domain"/>
    <property type="match status" value="1"/>
</dbReference>
<comment type="similarity">
    <text evidence="2">Belongs to the major royal jelly protein family.</text>
</comment>
<keyword evidence="5" id="KW-1185">Reference proteome</keyword>
<dbReference type="SUPFAM" id="SSF75011">
    <property type="entry name" value="3-carboxy-cis,cis-mucoante lactonizing enzyme"/>
    <property type="match status" value="1"/>
</dbReference>
<dbReference type="InterPro" id="IPR011042">
    <property type="entry name" value="6-blade_b-propeller_TolB-like"/>
</dbReference>
<comment type="subcellular location">
    <subcellularLocation>
        <location evidence="1">Secreted</location>
    </subcellularLocation>
</comment>
<evidence type="ECO:0000256" key="4">
    <source>
        <dbReference type="SAM" id="SignalP"/>
    </source>
</evidence>
<evidence type="ECO:0000256" key="2">
    <source>
        <dbReference type="ARBA" id="ARBA00009127"/>
    </source>
</evidence>
<dbReference type="PANTHER" id="PTHR10009:SF18">
    <property type="entry name" value="PROTEIN YELLOW-LIKE PROTEIN"/>
    <property type="match status" value="1"/>
</dbReference>
<dbReference type="InterPro" id="IPR017996">
    <property type="entry name" value="MRJP/yellow-related"/>
</dbReference>
<organism evidence="5 6">
    <name type="scientific">Aplysia californica</name>
    <name type="common">California sea hare</name>
    <dbReference type="NCBI Taxonomy" id="6500"/>
    <lineage>
        <taxon>Eukaryota</taxon>
        <taxon>Metazoa</taxon>
        <taxon>Spiralia</taxon>
        <taxon>Lophotrochozoa</taxon>
        <taxon>Mollusca</taxon>
        <taxon>Gastropoda</taxon>
        <taxon>Heterobranchia</taxon>
        <taxon>Euthyneura</taxon>
        <taxon>Tectipleura</taxon>
        <taxon>Aplysiida</taxon>
        <taxon>Aplysioidea</taxon>
        <taxon>Aplysiidae</taxon>
        <taxon>Aplysia</taxon>
    </lineage>
</organism>
<dbReference type="PANTHER" id="PTHR10009">
    <property type="entry name" value="PROTEIN YELLOW-RELATED"/>
    <property type="match status" value="1"/>
</dbReference>
<keyword evidence="4" id="KW-0732">Signal</keyword>
<evidence type="ECO:0000256" key="3">
    <source>
        <dbReference type="ARBA" id="ARBA00022525"/>
    </source>
</evidence>
<evidence type="ECO:0000256" key="1">
    <source>
        <dbReference type="ARBA" id="ARBA00004613"/>
    </source>
</evidence>
<proteinExistence type="inferred from homology"/>
<name>A0ABM0ZVM2_APLCA</name>
<protein>
    <submittedName>
        <fullName evidence="6">Protein yellow</fullName>
    </submittedName>
</protein>
<gene>
    <name evidence="6" type="primary">LOC106011209</name>
</gene>
<feature type="signal peptide" evidence="4">
    <location>
        <begin position="1"/>
        <end position="37"/>
    </location>
</feature>
<keyword evidence="3" id="KW-0964">Secreted</keyword>
<dbReference type="RefSeq" id="XP_012935471.1">
    <property type="nucleotide sequence ID" value="XM_013080017.2"/>
</dbReference>
<evidence type="ECO:0000313" key="6">
    <source>
        <dbReference type="RefSeq" id="XP_012935471.1"/>
    </source>
</evidence>
<sequence length="438" mass="49598">MHLARPGICRRIRSMRAVDLFLTLTLVVTSWSDRALAGERPNLEAEVKYEWNQIEYMYLNQFTKDTYLKNPLFLIPENIQISGIAVHNNVVYVTIPRVKSAVGVPWVLTRVYMYLGKPLLMPYPNYKLQPVGDCTAIQNPLAMEIDHNTGYLYVLDSGRSGIADAIPTNVCPAKIVVYNTANTQVVGTHVLPETLVSRTSSILSSFVLDYTVPGGNKVRYAYISDAGLNQLIVYDFTTSQTWSFTHPSMLFNDSADVTINGQGFHIGLGISGLALSPDFNYLYWTCLWSDRLYQTATWILRRPGQLSESSVRLVGRKVSNTDAMIHGKDSLYYGALQLDAVYRWEKRHDMMDQNVPEDKVEMITQRQLVQNWESIQWPDSLSIDDRGNLWFTTGRAHLFISGQMNFSDPTTSNFRIFKLPVNDFSYLDDNLPTGAVVG</sequence>
<reference evidence="6" key="1">
    <citation type="submission" date="2025-08" db="UniProtKB">
        <authorList>
            <consortium name="RefSeq"/>
        </authorList>
    </citation>
    <scope>IDENTIFICATION</scope>
</reference>